<dbReference type="EMBL" id="CAEZUL010000046">
    <property type="protein sequence ID" value="CAB4597755.1"/>
    <property type="molecule type" value="Genomic_DNA"/>
</dbReference>
<accession>A0A6J6HV61</accession>
<dbReference type="PROSITE" id="PS51935">
    <property type="entry name" value="NLPC_P60"/>
    <property type="match status" value="1"/>
</dbReference>
<dbReference type="PANTHER" id="PTHR47359:SF3">
    <property type="entry name" value="NLP_P60 DOMAIN-CONTAINING PROTEIN-RELATED"/>
    <property type="match status" value="1"/>
</dbReference>
<keyword evidence="2" id="KW-0645">Protease</keyword>
<dbReference type="AlphaFoldDB" id="A0A6J6HV61"/>
<dbReference type="GO" id="GO:0006508">
    <property type="term" value="P:proteolysis"/>
    <property type="evidence" value="ECO:0007669"/>
    <property type="project" value="UniProtKB-KW"/>
</dbReference>
<keyword evidence="4" id="KW-0788">Thiol protease</keyword>
<organism evidence="7">
    <name type="scientific">freshwater metagenome</name>
    <dbReference type="NCBI Taxonomy" id="449393"/>
    <lineage>
        <taxon>unclassified sequences</taxon>
        <taxon>metagenomes</taxon>
        <taxon>ecological metagenomes</taxon>
    </lineage>
</organism>
<proteinExistence type="inferred from homology"/>
<comment type="similarity">
    <text evidence="1">Belongs to the peptidase C40 family.</text>
</comment>
<protein>
    <submittedName>
        <fullName evidence="7">Unannotated protein</fullName>
    </submittedName>
</protein>
<evidence type="ECO:0000256" key="2">
    <source>
        <dbReference type="ARBA" id="ARBA00022670"/>
    </source>
</evidence>
<gene>
    <name evidence="6" type="ORF">UFOPK1808_00553</name>
    <name evidence="7" type="ORF">UFOPK1889_00673</name>
</gene>
<feature type="domain" description="NlpC/P60" evidence="5">
    <location>
        <begin position="106"/>
        <end position="229"/>
    </location>
</feature>
<dbReference type="Pfam" id="PF00877">
    <property type="entry name" value="NLPC_P60"/>
    <property type="match status" value="1"/>
</dbReference>
<sequence length="229" mass="25239">MSRVTTVKGIIAAVSVVVSLMPAVSVSAEQPGATEPAGRQFEMPGAKFRKRPQLAVDAVHALTHIMRTENKEDPQYLEARLVVSNAVATRMKVDPVQLQKAWSRAPRAHQIAVLAAISQIDVRYVEGKESPYVQMDCSGLMWYSWRVAGVDAPRQAVSQMDRLMRVERKDAITGDIVGEGTHVQMYLGVGLAFIHAPFGGKKVKFKTMSDEQAARVVWANPSHIATYRL</sequence>
<dbReference type="EMBL" id="CAEZUZ010000095">
    <property type="protein sequence ID" value="CAB4617782.1"/>
    <property type="molecule type" value="Genomic_DNA"/>
</dbReference>
<dbReference type="GO" id="GO:0008234">
    <property type="term" value="F:cysteine-type peptidase activity"/>
    <property type="evidence" value="ECO:0007669"/>
    <property type="project" value="UniProtKB-KW"/>
</dbReference>
<dbReference type="Gene3D" id="3.90.1720.10">
    <property type="entry name" value="endopeptidase domain like (from Nostoc punctiforme)"/>
    <property type="match status" value="1"/>
</dbReference>
<dbReference type="InterPro" id="IPR000064">
    <property type="entry name" value="NLP_P60_dom"/>
</dbReference>
<evidence type="ECO:0000259" key="5">
    <source>
        <dbReference type="PROSITE" id="PS51935"/>
    </source>
</evidence>
<dbReference type="SUPFAM" id="SSF54001">
    <property type="entry name" value="Cysteine proteinases"/>
    <property type="match status" value="1"/>
</dbReference>
<reference evidence="7" key="1">
    <citation type="submission" date="2020-05" db="EMBL/GenBank/DDBJ databases">
        <authorList>
            <person name="Chiriac C."/>
            <person name="Salcher M."/>
            <person name="Ghai R."/>
            <person name="Kavagutti S V."/>
        </authorList>
    </citation>
    <scope>NUCLEOTIDE SEQUENCE</scope>
</reference>
<evidence type="ECO:0000256" key="4">
    <source>
        <dbReference type="ARBA" id="ARBA00022807"/>
    </source>
</evidence>
<dbReference type="PANTHER" id="PTHR47359">
    <property type="entry name" value="PEPTIDOGLYCAN DL-ENDOPEPTIDASE CWLO"/>
    <property type="match status" value="1"/>
</dbReference>
<dbReference type="InterPro" id="IPR051794">
    <property type="entry name" value="PG_Endopeptidase_C40"/>
</dbReference>
<evidence type="ECO:0000313" key="6">
    <source>
        <dbReference type="EMBL" id="CAB4597755.1"/>
    </source>
</evidence>
<keyword evidence="3" id="KW-0378">Hydrolase</keyword>
<evidence type="ECO:0000256" key="3">
    <source>
        <dbReference type="ARBA" id="ARBA00022801"/>
    </source>
</evidence>
<evidence type="ECO:0000313" key="7">
    <source>
        <dbReference type="EMBL" id="CAB4617782.1"/>
    </source>
</evidence>
<evidence type="ECO:0000256" key="1">
    <source>
        <dbReference type="ARBA" id="ARBA00007074"/>
    </source>
</evidence>
<dbReference type="InterPro" id="IPR038765">
    <property type="entry name" value="Papain-like_cys_pep_sf"/>
</dbReference>
<name>A0A6J6HV61_9ZZZZ</name>